<gene>
    <name evidence="5" type="ORF">P154DRAFT_528599</name>
</gene>
<evidence type="ECO:0000259" key="4">
    <source>
        <dbReference type="PROSITE" id="PS51212"/>
    </source>
</evidence>
<evidence type="ECO:0000313" key="5">
    <source>
        <dbReference type="EMBL" id="KAF2007952.1"/>
    </source>
</evidence>
<dbReference type="PROSITE" id="PS51212">
    <property type="entry name" value="WSC"/>
    <property type="match status" value="1"/>
</dbReference>
<protein>
    <recommendedName>
        <fullName evidence="4">WSC domain-containing protein</fullName>
    </recommendedName>
</protein>
<dbReference type="InterPro" id="IPR002889">
    <property type="entry name" value="WSC_carb-bd"/>
</dbReference>
<evidence type="ECO:0000256" key="1">
    <source>
        <dbReference type="SAM" id="MobiDB-lite"/>
    </source>
</evidence>
<evidence type="ECO:0000256" key="3">
    <source>
        <dbReference type="SAM" id="SignalP"/>
    </source>
</evidence>
<dbReference type="EMBL" id="ML977556">
    <property type="protein sequence ID" value="KAF2007952.1"/>
    <property type="molecule type" value="Genomic_DNA"/>
</dbReference>
<feature type="region of interest" description="Disordered" evidence="1">
    <location>
        <begin position="144"/>
        <end position="167"/>
    </location>
</feature>
<proteinExistence type="predicted"/>
<organism evidence="5 6">
    <name type="scientific">Amniculicola lignicola CBS 123094</name>
    <dbReference type="NCBI Taxonomy" id="1392246"/>
    <lineage>
        <taxon>Eukaryota</taxon>
        <taxon>Fungi</taxon>
        <taxon>Dikarya</taxon>
        <taxon>Ascomycota</taxon>
        <taxon>Pezizomycotina</taxon>
        <taxon>Dothideomycetes</taxon>
        <taxon>Pleosporomycetidae</taxon>
        <taxon>Pleosporales</taxon>
        <taxon>Amniculicolaceae</taxon>
        <taxon>Amniculicola</taxon>
    </lineage>
</organism>
<dbReference type="AlphaFoldDB" id="A0A6A5X4U8"/>
<evidence type="ECO:0000256" key="2">
    <source>
        <dbReference type="SAM" id="Phobius"/>
    </source>
</evidence>
<evidence type="ECO:0000313" key="6">
    <source>
        <dbReference type="Proteomes" id="UP000799779"/>
    </source>
</evidence>
<dbReference type="Pfam" id="PF01822">
    <property type="entry name" value="WSC"/>
    <property type="match status" value="1"/>
</dbReference>
<dbReference type="Proteomes" id="UP000799779">
    <property type="component" value="Unassembled WGS sequence"/>
</dbReference>
<accession>A0A6A5X4U8</accession>
<name>A0A6A5X4U8_9PLEO</name>
<feature type="signal peptide" evidence="3">
    <location>
        <begin position="1"/>
        <end position="23"/>
    </location>
</feature>
<keyword evidence="3" id="KW-0732">Signal</keyword>
<keyword evidence="2" id="KW-1133">Transmembrane helix</keyword>
<keyword evidence="2" id="KW-0812">Transmembrane</keyword>
<keyword evidence="2" id="KW-0472">Membrane</keyword>
<dbReference type="OrthoDB" id="2019572at2759"/>
<feature type="transmembrane region" description="Helical" evidence="2">
    <location>
        <begin position="189"/>
        <end position="212"/>
    </location>
</feature>
<dbReference type="SMART" id="SM00321">
    <property type="entry name" value="WSC"/>
    <property type="match status" value="1"/>
</dbReference>
<keyword evidence="6" id="KW-1185">Reference proteome</keyword>
<sequence length="284" mass="29904">MISSTFVSAVAAVVLASTALVQADTPSSVVVSIASPTVTVLPGTPTQIGCFSSFEPLEDHGYSEFQSDGNCQRICVMLDKAVFAMVDGTDCWCGDKIPVKTSQVGNSSCSTSCNGFPGVNCGGDRMWWVALSGTTRNKVQYFEPGSSSASSVSKTTPASQASESVSTAVVTQTSTGAPKSKSSGSNKTAIAVGVVVGVVALAGIIIGVMLYLRHQRRRQVEEEYRRQAAANSFVAGGKLHTSNSSMTDSRLDPEFMMRRASNGSIADNEDYSRRILQVTNPDGR</sequence>
<feature type="chain" id="PRO_5025511135" description="WSC domain-containing protein" evidence="3">
    <location>
        <begin position="24"/>
        <end position="284"/>
    </location>
</feature>
<feature type="domain" description="WSC" evidence="4">
    <location>
        <begin position="44"/>
        <end position="133"/>
    </location>
</feature>
<feature type="compositionally biased region" description="Low complexity" evidence="1">
    <location>
        <begin position="146"/>
        <end position="167"/>
    </location>
</feature>
<reference evidence="5" key="1">
    <citation type="journal article" date="2020" name="Stud. Mycol.">
        <title>101 Dothideomycetes genomes: a test case for predicting lifestyles and emergence of pathogens.</title>
        <authorList>
            <person name="Haridas S."/>
            <person name="Albert R."/>
            <person name="Binder M."/>
            <person name="Bloem J."/>
            <person name="Labutti K."/>
            <person name="Salamov A."/>
            <person name="Andreopoulos B."/>
            <person name="Baker S."/>
            <person name="Barry K."/>
            <person name="Bills G."/>
            <person name="Bluhm B."/>
            <person name="Cannon C."/>
            <person name="Castanera R."/>
            <person name="Culley D."/>
            <person name="Daum C."/>
            <person name="Ezra D."/>
            <person name="Gonzalez J."/>
            <person name="Henrissat B."/>
            <person name="Kuo A."/>
            <person name="Liang C."/>
            <person name="Lipzen A."/>
            <person name="Lutzoni F."/>
            <person name="Magnuson J."/>
            <person name="Mondo S."/>
            <person name="Nolan M."/>
            <person name="Ohm R."/>
            <person name="Pangilinan J."/>
            <person name="Park H.-J."/>
            <person name="Ramirez L."/>
            <person name="Alfaro M."/>
            <person name="Sun H."/>
            <person name="Tritt A."/>
            <person name="Yoshinaga Y."/>
            <person name="Zwiers L.-H."/>
            <person name="Turgeon B."/>
            <person name="Goodwin S."/>
            <person name="Spatafora J."/>
            <person name="Crous P."/>
            <person name="Grigoriev I."/>
        </authorList>
    </citation>
    <scope>NUCLEOTIDE SEQUENCE</scope>
    <source>
        <strain evidence="5">CBS 123094</strain>
    </source>
</reference>